<accession>A0ABY0HCT7</accession>
<evidence type="ECO:0000313" key="4">
    <source>
        <dbReference type="EMBL" id="RYO89708.1"/>
    </source>
</evidence>
<dbReference type="PANTHER" id="PTHR47431">
    <property type="entry name" value="ZN(II)2CYS6 TRANSCRIPTION FACTOR (EUROFUNG)-RELATED"/>
    <property type="match status" value="1"/>
</dbReference>
<evidence type="ECO:0000256" key="2">
    <source>
        <dbReference type="SAM" id="MobiDB-lite"/>
    </source>
</evidence>
<dbReference type="InterPro" id="IPR007219">
    <property type="entry name" value="XnlR_reg_dom"/>
</dbReference>
<dbReference type="Pfam" id="PF04082">
    <property type="entry name" value="Fungal_trans"/>
    <property type="match status" value="1"/>
</dbReference>
<keyword evidence="1" id="KW-0539">Nucleus</keyword>
<dbReference type="EMBL" id="QJNS01000068">
    <property type="protein sequence ID" value="RYO89708.1"/>
    <property type="molecule type" value="Genomic_DNA"/>
</dbReference>
<protein>
    <recommendedName>
        <fullName evidence="3">Xylanolytic transcriptional activator regulatory domain-containing protein</fullName>
    </recommendedName>
</protein>
<reference evidence="4 5" key="1">
    <citation type="submission" date="2018-06" db="EMBL/GenBank/DDBJ databases">
        <title>Complete Genomes of Monosporascus.</title>
        <authorList>
            <person name="Robinson A.J."/>
            <person name="Natvig D.O."/>
        </authorList>
    </citation>
    <scope>NUCLEOTIDE SEQUENCE [LARGE SCALE GENOMIC DNA]</scope>
    <source>
        <strain evidence="4 5">CBS 609.92</strain>
    </source>
</reference>
<feature type="domain" description="Xylanolytic transcriptional activator regulatory" evidence="3">
    <location>
        <begin position="98"/>
        <end position="213"/>
    </location>
</feature>
<proteinExistence type="predicted"/>
<dbReference type="CDD" id="cd12148">
    <property type="entry name" value="fungal_TF_MHR"/>
    <property type="match status" value="1"/>
</dbReference>
<name>A0ABY0HCT7_9PEZI</name>
<dbReference type="Proteomes" id="UP000294003">
    <property type="component" value="Unassembled WGS sequence"/>
</dbReference>
<feature type="compositionally biased region" description="Polar residues" evidence="2">
    <location>
        <begin position="437"/>
        <end position="451"/>
    </location>
</feature>
<evidence type="ECO:0000259" key="3">
    <source>
        <dbReference type="Pfam" id="PF04082"/>
    </source>
</evidence>
<gene>
    <name evidence="4" type="ORF">DL762_003073</name>
</gene>
<feature type="region of interest" description="Disordered" evidence="2">
    <location>
        <begin position="37"/>
        <end position="60"/>
    </location>
</feature>
<sequence length="485" mass="53707">MQPSLFELRHQAILDPSFRRPVRPAIVTSAGNGGGSSGLEVLGDLSPPDSTSSGSAGTGRGASAIDEHLVGLYYDYFHAAHPCVLPRWALQQHCARSPTQFTPIILVLQYIGSLFDIAVDSQPHRETARRALPLSPSRTGVLSPHEIQAMLLYSIAVYWSDEIEEGIGILGEVIHAAAELGMHLEPFSRENGQEDPVLEESWRRTWWQIYVTEGNIAGSTHEYDMREFLPDDDQGFSSFAHLLDISLSAWYSLLPEPKKCLLDGNQELDVQLFKANMLINAYIVDLHRRLSDLAYCEVESVSRCAPPAPPSNLRLLKPGDTRLHTSKALLAIRRMGDLLALPPNLPSQTPFLICMIANTMVAHLSACRYLFKGSALQLERERIRSSMGALRVLGEYWPLGRRTYREMGIIAREVLGLSEKDIPQVQDTAGKSRGAIASTQPQAVLSDPNPDSSLCTDLNYSDLDIFPQDSLTSDVMYPTMGDLWL</sequence>
<evidence type="ECO:0000256" key="1">
    <source>
        <dbReference type="ARBA" id="ARBA00023242"/>
    </source>
</evidence>
<evidence type="ECO:0000313" key="5">
    <source>
        <dbReference type="Proteomes" id="UP000294003"/>
    </source>
</evidence>
<feature type="compositionally biased region" description="Low complexity" evidence="2">
    <location>
        <begin position="42"/>
        <end position="55"/>
    </location>
</feature>
<comment type="caution">
    <text evidence="4">The sequence shown here is derived from an EMBL/GenBank/DDBJ whole genome shotgun (WGS) entry which is preliminary data.</text>
</comment>
<organism evidence="4 5">
    <name type="scientific">Monosporascus cannonballus</name>
    <dbReference type="NCBI Taxonomy" id="155416"/>
    <lineage>
        <taxon>Eukaryota</taxon>
        <taxon>Fungi</taxon>
        <taxon>Dikarya</taxon>
        <taxon>Ascomycota</taxon>
        <taxon>Pezizomycotina</taxon>
        <taxon>Sordariomycetes</taxon>
        <taxon>Xylariomycetidae</taxon>
        <taxon>Xylariales</taxon>
        <taxon>Xylariales incertae sedis</taxon>
        <taxon>Monosporascus</taxon>
    </lineage>
</organism>
<dbReference type="PANTHER" id="PTHR47431:SF4">
    <property type="entry name" value="ZN(II)2CYS6 TRANSCRIPTION FACTOR (EUROFUNG)"/>
    <property type="match status" value="1"/>
</dbReference>
<keyword evidence="5" id="KW-1185">Reference proteome</keyword>
<feature type="region of interest" description="Disordered" evidence="2">
    <location>
        <begin position="428"/>
        <end position="451"/>
    </location>
</feature>